<dbReference type="OMA" id="MESTTGY"/>
<dbReference type="GO" id="GO:0016597">
    <property type="term" value="F:amino acid binding"/>
    <property type="evidence" value="ECO:0007669"/>
    <property type="project" value="UniProtKB-UniRule"/>
</dbReference>
<reference evidence="3" key="2">
    <citation type="submission" date="2021-01" db="UniProtKB">
        <authorList>
            <consortium name="EnsemblPlants"/>
        </authorList>
    </citation>
    <scope>IDENTIFICATION</scope>
</reference>
<accession>A0A7N2KR41</accession>
<evidence type="ECO:0000256" key="1">
    <source>
        <dbReference type="ARBA" id="ARBA00022737"/>
    </source>
</evidence>
<evidence type="ECO:0000313" key="3">
    <source>
        <dbReference type="EnsemblPlants" id="QL01p053758:mrna"/>
    </source>
</evidence>
<keyword evidence="4" id="KW-1185">Reference proteome</keyword>
<dbReference type="PANTHER" id="PTHR31096:SF6">
    <property type="entry name" value="ACT DOMAIN-CONTAINING PROTEIN ACR8"/>
    <property type="match status" value="1"/>
</dbReference>
<reference evidence="3 4" key="1">
    <citation type="journal article" date="2016" name="G3 (Bethesda)">
        <title>First Draft Assembly and Annotation of the Genome of a California Endemic Oak Quercus lobata Nee (Fagaceae).</title>
        <authorList>
            <person name="Sork V.L."/>
            <person name="Fitz-Gibbon S.T."/>
            <person name="Puiu D."/>
            <person name="Crepeau M."/>
            <person name="Gugger P.F."/>
            <person name="Sherman R."/>
            <person name="Stevens K."/>
            <person name="Langley C.H."/>
            <person name="Pellegrini M."/>
            <person name="Salzberg S.L."/>
        </authorList>
    </citation>
    <scope>NUCLEOTIDE SEQUENCE [LARGE SCALE GENOMIC DNA]</scope>
    <source>
        <strain evidence="3 4">cv. SW786</strain>
    </source>
</reference>
<keyword evidence="1 2" id="KW-0677">Repeat</keyword>
<proteinExistence type="predicted"/>
<sequence>MVEMDWPSSLNEYEKLVIRMNAPRVVIDNAVRPTATLVTVDSARRHGILLEAVQVLTDLNLSIKKAYISSDGRWLMDGKRKKNSSF</sequence>
<protein>
    <recommendedName>
        <fullName evidence="2">ACT domain-containing protein ACR</fullName>
    </recommendedName>
    <alternativeName>
        <fullName evidence="2">Protein ACT DOMAIN REPEATS</fullName>
    </alternativeName>
</protein>
<evidence type="ECO:0000256" key="2">
    <source>
        <dbReference type="RuleBase" id="RU369043"/>
    </source>
</evidence>
<name>A0A7N2KR41_QUELO</name>
<dbReference type="InterPro" id="IPR040217">
    <property type="entry name" value="ACR1-12"/>
</dbReference>
<comment type="function">
    <text evidence="2">Binds amino acids.</text>
</comment>
<dbReference type="EnsemblPlants" id="QL01p053758:mrna">
    <property type="protein sequence ID" value="QL01p053758:mrna"/>
    <property type="gene ID" value="QL01p053758"/>
</dbReference>
<dbReference type="EMBL" id="LRBV02000001">
    <property type="status" value="NOT_ANNOTATED_CDS"/>
    <property type="molecule type" value="Genomic_DNA"/>
</dbReference>
<organism evidence="3 4">
    <name type="scientific">Quercus lobata</name>
    <name type="common">Valley oak</name>
    <dbReference type="NCBI Taxonomy" id="97700"/>
    <lineage>
        <taxon>Eukaryota</taxon>
        <taxon>Viridiplantae</taxon>
        <taxon>Streptophyta</taxon>
        <taxon>Embryophyta</taxon>
        <taxon>Tracheophyta</taxon>
        <taxon>Spermatophyta</taxon>
        <taxon>Magnoliopsida</taxon>
        <taxon>eudicotyledons</taxon>
        <taxon>Gunneridae</taxon>
        <taxon>Pentapetalae</taxon>
        <taxon>rosids</taxon>
        <taxon>fabids</taxon>
        <taxon>Fagales</taxon>
        <taxon>Fagaceae</taxon>
        <taxon>Quercus</taxon>
    </lineage>
</organism>
<dbReference type="PANTHER" id="PTHR31096">
    <property type="entry name" value="ACT DOMAIN-CONTAINING PROTEIN ACR4-RELATED"/>
    <property type="match status" value="1"/>
</dbReference>
<dbReference type="InParanoid" id="A0A7N2KR41"/>
<dbReference type="Gramene" id="QL01p053758:mrna">
    <property type="protein sequence ID" value="QL01p053758:mrna"/>
    <property type="gene ID" value="QL01p053758"/>
</dbReference>
<dbReference type="AlphaFoldDB" id="A0A7N2KR41"/>
<dbReference type="Proteomes" id="UP000594261">
    <property type="component" value="Chromosome 1"/>
</dbReference>
<dbReference type="InterPro" id="IPR045865">
    <property type="entry name" value="ACT-like_dom_sf"/>
</dbReference>
<evidence type="ECO:0000313" key="4">
    <source>
        <dbReference type="Proteomes" id="UP000594261"/>
    </source>
</evidence>
<dbReference type="SUPFAM" id="SSF55021">
    <property type="entry name" value="ACT-like"/>
    <property type="match status" value="1"/>
</dbReference>